<accession>A0A0R2A0G2</accession>
<dbReference type="Pfam" id="PF10978">
    <property type="entry name" value="DUF2785"/>
    <property type="match status" value="1"/>
</dbReference>
<dbReference type="AlphaFoldDB" id="A0A0R2A0G2"/>
<dbReference type="STRING" id="1423813.FC26_GL000667"/>
<dbReference type="Proteomes" id="UP000051733">
    <property type="component" value="Unassembled WGS sequence"/>
</dbReference>
<dbReference type="EMBL" id="AYYY01000063">
    <property type="protein sequence ID" value="KRM60577.1"/>
    <property type="molecule type" value="Genomic_DNA"/>
</dbReference>
<dbReference type="OrthoDB" id="7619731at2"/>
<evidence type="ECO:0000313" key="1">
    <source>
        <dbReference type="EMBL" id="KRM60577.1"/>
    </source>
</evidence>
<comment type="caution">
    <text evidence="1">The sequence shown here is derived from an EMBL/GenBank/DDBJ whole genome shotgun (WGS) entry which is preliminary data.</text>
</comment>
<protein>
    <recommendedName>
        <fullName evidence="3">DUF2785 domain-containing protein</fullName>
    </recommendedName>
</protein>
<dbReference type="PATRIC" id="fig|1423813.3.peg.678"/>
<evidence type="ECO:0000313" key="2">
    <source>
        <dbReference type="Proteomes" id="UP000051733"/>
    </source>
</evidence>
<sequence>MTQIQQLRQQLSELRSKVNQGEIFQSLGDEVGKIIDPVKRQRSTKIEQPADESDVLELLQELREQLNKNELTAITNQQLFELLSHIGSTNSAVRDQGVYFLFNDLLEDQILTKDQMTQTFNYLLSDEIMFDHIEERKNNGIFQRSFAVLLLSTLLYGDRAGYFFLNSEMLNRLVDQMAVYIVLETDTRGFVKRNGWAHAYTHIGNVLDELSQRDDLARSDKIFLMTVLIERYKRLETPLIFGESQRLTAYLSRLTKKNHLYSSYFLLQLKAWRSQIMSDYQPQTEGQWTVVFNHMRLMQAILISGGFDDEIIKYIAGGQNFIN</sequence>
<gene>
    <name evidence="1" type="ORF">FC26_GL000667</name>
</gene>
<reference evidence="1 2" key="1">
    <citation type="journal article" date="2015" name="Genome Announc.">
        <title>Expanding the biotechnology potential of lactobacilli through comparative genomics of 213 strains and associated genera.</title>
        <authorList>
            <person name="Sun Z."/>
            <person name="Harris H.M."/>
            <person name="McCann A."/>
            <person name="Guo C."/>
            <person name="Argimon S."/>
            <person name="Zhang W."/>
            <person name="Yang X."/>
            <person name="Jeffery I.B."/>
            <person name="Cooney J.C."/>
            <person name="Kagawa T.F."/>
            <person name="Liu W."/>
            <person name="Song Y."/>
            <person name="Salvetti E."/>
            <person name="Wrobel A."/>
            <person name="Rasinkangas P."/>
            <person name="Parkhill J."/>
            <person name="Rea M.C."/>
            <person name="O'Sullivan O."/>
            <person name="Ritari J."/>
            <person name="Douillard F.P."/>
            <person name="Paul Ross R."/>
            <person name="Yang R."/>
            <person name="Briner A.E."/>
            <person name="Felis G.E."/>
            <person name="de Vos W.M."/>
            <person name="Barrangou R."/>
            <person name="Klaenhammer T.R."/>
            <person name="Caufield P.W."/>
            <person name="Cui Y."/>
            <person name="Zhang H."/>
            <person name="O'Toole P.W."/>
        </authorList>
    </citation>
    <scope>NUCLEOTIDE SEQUENCE [LARGE SCALE GENOMIC DNA]</scope>
    <source>
        <strain evidence="1 2">DSM 20634</strain>
    </source>
</reference>
<evidence type="ECO:0008006" key="3">
    <source>
        <dbReference type="Google" id="ProtNLM"/>
    </source>
</evidence>
<dbReference type="RefSeq" id="WP_057780872.1">
    <property type="nucleotide sequence ID" value="NZ_AYYY01000063.1"/>
</dbReference>
<proteinExistence type="predicted"/>
<name>A0A0R2A0G2_9LACO</name>
<organism evidence="1 2">
    <name type="scientific">Paucilactobacillus vaccinostercus DSM 20634</name>
    <dbReference type="NCBI Taxonomy" id="1423813"/>
    <lineage>
        <taxon>Bacteria</taxon>
        <taxon>Bacillati</taxon>
        <taxon>Bacillota</taxon>
        <taxon>Bacilli</taxon>
        <taxon>Lactobacillales</taxon>
        <taxon>Lactobacillaceae</taxon>
        <taxon>Paucilactobacillus</taxon>
    </lineage>
</organism>
<keyword evidence="2" id="KW-1185">Reference proteome</keyword>
<dbReference type="InterPro" id="IPR021247">
    <property type="entry name" value="DUF2785"/>
</dbReference>